<dbReference type="SUPFAM" id="SSF51905">
    <property type="entry name" value="FAD/NAD(P)-binding domain"/>
    <property type="match status" value="1"/>
</dbReference>
<dbReference type="InterPro" id="IPR002938">
    <property type="entry name" value="FAD-bd"/>
</dbReference>
<evidence type="ECO:0000259" key="5">
    <source>
        <dbReference type="Pfam" id="PF01494"/>
    </source>
</evidence>
<dbReference type="InterPro" id="IPR050641">
    <property type="entry name" value="RIFMO-like"/>
</dbReference>
<comment type="similarity">
    <text evidence="1">Belongs to the PheA/TfdB FAD monooxygenase family.</text>
</comment>
<dbReference type="SUPFAM" id="SSF54373">
    <property type="entry name" value="FAD-linked reductases, C-terminal domain"/>
    <property type="match status" value="1"/>
</dbReference>
<feature type="domain" description="FAD-binding" evidence="5">
    <location>
        <begin position="289"/>
        <end position="343"/>
    </location>
</feature>
<dbReference type="InterPro" id="IPR012941">
    <property type="entry name" value="Phe_hydrox_C_dim_dom"/>
</dbReference>
<gene>
    <name evidence="7" type="ORF">DNG_02167</name>
</gene>
<dbReference type="InterPro" id="IPR038220">
    <property type="entry name" value="PHOX_C_sf"/>
</dbReference>
<dbReference type="SUPFAM" id="SSF52833">
    <property type="entry name" value="Thioredoxin-like"/>
    <property type="match status" value="1"/>
</dbReference>
<dbReference type="GO" id="GO:0016709">
    <property type="term" value="F:oxidoreductase activity, acting on paired donors, with incorporation or reduction of molecular oxygen, NAD(P)H as one donor, and incorporation of one atom of oxygen"/>
    <property type="evidence" value="ECO:0007669"/>
    <property type="project" value="UniProtKB-ARBA"/>
</dbReference>
<dbReference type="Gene3D" id="3.40.30.20">
    <property type="match status" value="1"/>
</dbReference>
<dbReference type="Pfam" id="PF07976">
    <property type="entry name" value="Phe_hydrox_dim"/>
    <property type="match status" value="1"/>
</dbReference>
<proteinExistence type="inferred from homology"/>
<dbReference type="EMBL" id="ONZQ02000002">
    <property type="protein sequence ID" value="SPN99132.1"/>
    <property type="molecule type" value="Genomic_DNA"/>
</dbReference>
<sequence>MTKLPASDSVDVLVVGGGPVGLLTAFQLARAGCSVHIVDRDNKLTLGSYGRANAIYSRSAELLDQLGLADGLVEQCHIVRESYTYNAKGERVVPGRVWNFVENIEDTSSYDFGIMLRQQFIEASFRKHLESQGVSLQHSTECTSFEVSEADANGNCITASMKNVESDSEYVIESKYLVGADGGRSFVRRHLNIPFEGDTTQDKWIRIDGKVKTNLPTPRSYGSLESPTHGNVLWAPLDRGVTRIGYVFSPEQEKACQGNLTQEIIIREAISAVKPFHLEYENVDWSTLHTHSSGAAQGLNTGIHDAANLGWKLALVVKGLAKEALLETYGTERRGAAQRLINFDRKISALMANKWPEGLPEKPDDDINAVLAATFDDAKGYNTGLRISYGENLINYQPKDCRAYSYISPGSRAPDATLLTVGTLQPIRLQSATPNRACMYVLAFLGDPRMTLPQVESFSNSLRDSMSFTSSFSEEAVQLITIVAAANPQNGAGEAVGLQPLGRVYFDTKSQAHRRYGVDLRYGSLVVVRPDGYVGFTTGLGLEGGEAVASYLGRFLVRKSA</sequence>
<protein>
    <submittedName>
        <fullName evidence="7">Uncharacterized protein</fullName>
    </submittedName>
</protein>
<name>A0AAE8MRZ6_9PEZI</name>
<dbReference type="Proteomes" id="UP001187682">
    <property type="component" value="Unassembled WGS sequence"/>
</dbReference>
<evidence type="ECO:0000256" key="3">
    <source>
        <dbReference type="ARBA" id="ARBA00022827"/>
    </source>
</evidence>
<dbReference type="Gene3D" id="3.50.50.60">
    <property type="entry name" value="FAD/NAD(P)-binding domain"/>
    <property type="match status" value="2"/>
</dbReference>
<keyword evidence="2" id="KW-0285">Flavoprotein</keyword>
<keyword evidence="3" id="KW-0274">FAD</keyword>
<evidence type="ECO:0000313" key="7">
    <source>
        <dbReference type="EMBL" id="SPN99132.1"/>
    </source>
</evidence>
<dbReference type="Pfam" id="PF01494">
    <property type="entry name" value="FAD_binding_3"/>
    <property type="match status" value="2"/>
</dbReference>
<dbReference type="PRINTS" id="PR00420">
    <property type="entry name" value="RNGMNOXGNASE"/>
</dbReference>
<feature type="domain" description="FAD-binding" evidence="5">
    <location>
        <begin position="10"/>
        <end position="212"/>
    </location>
</feature>
<keyword evidence="4" id="KW-0560">Oxidoreductase</keyword>
<organism evidence="7 8">
    <name type="scientific">Cephalotrichum gorgonifer</name>
    <dbReference type="NCBI Taxonomy" id="2041049"/>
    <lineage>
        <taxon>Eukaryota</taxon>
        <taxon>Fungi</taxon>
        <taxon>Dikarya</taxon>
        <taxon>Ascomycota</taxon>
        <taxon>Pezizomycotina</taxon>
        <taxon>Sordariomycetes</taxon>
        <taxon>Hypocreomycetidae</taxon>
        <taxon>Microascales</taxon>
        <taxon>Microascaceae</taxon>
        <taxon>Cephalotrichum</taxon>
    </lineage>
</organism>
<dbReference type="PANTHER" id="PTHR43004">
    <property type="entry name" value="TRK SYSTEM POTASSIUM UPTAKE PROTEIN"/>
    <property type="match status" value="1"/>
</dbReference>
<dbReference type="InterPro" id="IPR036249">
    <property type="entry name" value="Thioredoxin-like_sf"/>
</dbReference>
<keyword evidence="8" id="KW-1185">Reference proteome</keyword>
<evidence type="ECO:0000256" key="4">
    <source>
        <dbReference type="ARBA" id="ARBA00023002"/>
    </source>
</evidence>
<accession>A0AAE8MRZ6</accession>
<dbReference type="GO" id="GO:0071949">
    <property type="term" value="F:FAD binding"/>
    <property type="evidence" value="ECO:0007669"/>
    <property type="project" value="InterPro"/>
</dbReference>
<dbReference type="Gene3D" id="3.30.9.10">
    <property type="entry name" value="D-Amino Acid Oxidase, subunit A, domain 2"/>
    <property type="match status" value="1"/>
</dbReference>
<dbReference type="InterPro" id="IPR036188">
    <property type="entry name" value="FAD/NAD-bd_sf"/>
</dbReference>
<comment type="caution">
    <text evidence="7">The sequence shown here is derived from an EMBL/GenBank/DDBJ whole genome shotgun (WGS) entry which is preliminary data.</text>
</comment>
<evidence type="ECO:0000313" key="8">
    <source>
        <dbReference type="Proteomes" id="UP001187682"/>
    </source>
</evidence>
<feature type="domain" description="Phenol hydroxylase-like C-terminal dimerisation" evidence="6">
    <location>
        <begin position="388"/>
        <end position="559"/>
    </location>
</feature>
<dbReference type="AlphaFoldDB" id="A0AAE8MRZ6"/>
<reference evidence="7" key="1">
    <citation type="submission" date="2018-03" db="EMBL/GenBank/DDBJ databases">
        <authorList>
            <person name="Guldener U."/>
        </authorList>
    </citation>
    <scope>NUCLEOTIDE SEQUENCE</scope>
</reference>
<dbReference type="PANTHER" id="PTHR43004:SF5">
    <property type="entry name" value="FAD-BINDING DOMAIN-CONTAINING PROTEIN"/>
    <property type="match status" value="1"/>
</dbReference>
<evidence type="ECO:0000256" key="2">
    <source>
        <dbReference type="ARBA" id="ARBA00022630"/>
    </source>
</evidence>
<evidence type="ECO:0000259" key="6">
    <source>
        <dbReference type="Pfam" id="PF07976"/>
    </source>
</evidence>
<evidence type="ECO:0000256" key="1">
    <source>
        <dbReference type="ARBA" id="ARBA00007801"/>
    </source>
</evidence>